<keyword evidence="1" id="KW-0489">Methyltransferase</keyword>
<dbReference type="SUPFAM" id="SSF53335">
    <property type="entry name" value="S-adenosyl-L-methionine-dependent methyltransferases"/>
    <property type="match status" value="1"/>
</dbReference>
<dbReference type="InterPro" id="IPR005299">
    <property type="entry name" value="MeTrfase_7"/>
</dbReference>
<keyword evidence="3" id="KW-0479">Metal-binding</keyword>
<keyword evidence="4" id="KW-0460">Magnesium</keyword>
<evidence type="ECO:0000256" key="1">
    <source>
        <dbReference type="ARBA" id="ARBA00022603"/>
    </source>
</evidence>
<protein>
    <recommendedName>
        <fullName evidence="7">Salicylate carboxymethyltransferase</fullName>
    </recommendedName>
</protein>
<dbReference type="Gene3D" id="1.10.1200.270">
    <property type="entry name" value="Methyltransferase, alpha-helical capping domain"/>
    <property type="match status" value="1"/>
</dbReference>
<evidence type="ECO:0000256" key="2">
    <source>
        <dbReference type="ARBA" id="ARBA00022679"/>
    </source>
</evidence>
<evidence type="ECO:0000256" key="3">
    <source>
        <dbReference type="ARBA" id="ARBA00022723"/>
    </source>
</evidence>
<dbReference type="InterPro" id="IPR042086">
    <property type="entry name" value="MeTrfase_capping"/>
</dbReference>
<name>A0ABY9BTR7_VITVI</name>
<reference evidence="5 6" key="1">
    <citation type="journal article" date="2023" name="Hortic Res">
        <title>The complete reference genome for grapevine (Vitis vinifera L.) genetics and breeding.</title>
        <authorList>
            <person name="Shi X."/>
            <person name="Cao S."/>
            <person name="Wang X."/>
            <person name="Huang S."/>
            <person name="Wang Y."/>
            <person name="Liu Z."/>
            <person name="Liu W."/>
            <person name="Leng X."/>
            <person name="Peng Y."/>
            <person name="Wang N."/>
            <person name="Wang Y."/>
            <person name="Ma Z."/>
            <person name="Xu X."/>
            <person name="Zhang F."/>
            <person name="Xue H."/>
            <person name="Zhong H."/>
            <person name="Wang Y."/>
            <person name="Zhang K."/>
            <person name="Velt A."/>
            <person name="Avia K."/>
            <person name="Holtgrawe D."/>
            <person name="Grimplet J."/>
            <person name="Matus J.T."/>
            <person name="Ware D."/>
            <person name="Wu X."/>
            <person name="Wang H."/>
            <person name="Liu C."/>
            <person name="Fang Y."/>
            <person name="Rustenholz C."/>
            <person name="Cheng Z."/>
            <person name="Xiao H."/>
            <person name="Zhou Y."/>
        </authorList>
    </citation>
    <scope>NUCLEOTIDE SEQUENCE [LARGE SCALE GENOMIC DNA]</scope>
    <source>
        <strain evidence="6">cv. Pinot noir / PN40024</strain>
        <tissue evidence="5">Leaf</tissue>
    </source>
</reference>
<dbReference type="PANTHER" id="PTHR31009">
    <property type="entry name" value="S-ADENOSYL-L-METHIONINE:CARBOXYL METHYLTRANSFERASE FAMILY PROTEIN"/>
    <property type="match status" value="1"/>
</dbReference>
<evidence type="ECO:0000256" key="4">
    <source>
        <dbReference type="ARBA" id="ARBA00022842"/>
    </source>
</evidence>
<dbReference type="EMBL" id="CP126651">
    <property type="protein sequence ID" value="WJZ86226.1"/>
    <property type="molecule type" value="Genomic_DNA"/>
</dbReference>
<keyword evidence="2" id="KW-0808">Transferase</keyword>
<evidence type="ECO:0008006" key="7">
    <source>
        <dbReference type="Google" id="ProtNLM"/>
    </source>
</evidence>
<organism evidence="5 6">
    <name type="scientific">Vitis vinifera</name>
    <name type="common">Grape</name>
    <dbReference type="NCBI Taxonomy" id="29760"/>
    <lineage>
        <taxon>Eukaryota</taxon>
        <taxon>Viridiplantae</taxon>
        <taxon>Streptophyta</taxon>
        <taxon>Embryophyta</taxon>
        <taxon>Tracheophyta</taxon>
        <taxon>Spermatophyta</taxon>
        <taxon>Magnoliopsida</taxon>
        <taxon>eudicotyledons</taxon>
        <taxon>Gunneridae</taxon>
        <taxon>Pentapetalae</taxon>
        <taxon>rosids</taxon>
        <taxon>Vitales</taxon>
        <taxon>Vitaceae</taxon>
        <taxon>Viteae</taxon>
        <taxon>Vitis</taxon>
    </lineage>
</organism>
<accession>A0ABY9BTR7</accession>
<proteinExistence type="predicted"/>
<gene>
    <name evidence="5" type="ORF">VitviT2T_005705</name>
</gene>
<dbReference type="Pfam" id="PF03492">
    <property type="entry name" value="Methyltransf_7"/>
    <property type="match status" value="1"/>
</dbReference>
<dbReference type="InterPro" id="IPR029063">
    <property type="entry name" value="SAM-dependent_MTases_sf"/>
</dbReference>
<dbReference type="Gene3D" id="3.40.50.150">
    <property type="entry name" value="Vaccinia Virus protein VP39"/>
    <property type="match status" value="1"/>
</dbReference>
<sequence length="370" mass="41016">MKKKESMGVQQVICMKGGVGEGSYARNSKSQAALLSKSMPLLEQAVLDLCCTTLPESVAIADLGCSSGPNTFFAVSEIMTIIYRRCRQLGRSPPGFWVFLNDLPGNDFNAVFKSLPTFHEKMKEENGQEFGPCHVAAVPGSFYHKLFPSRRLHFVHSSCSLHWLSQVPPELLNKQITNKGKIYLSKTSSPALIDAYASQFQRDFSLFLKLRSEETVPGGRMVLSLMARRTPDPVSDESCLLWDLLAQALQGLVSEGLIAEEKLDSYNAPYYQPYTEDLETGIENDGSFSINGLEIMVLPWDSASGGQNYDRPTTAQKIAKSMKAVQEPMLASHFGAEIMDPLFKRLMEIIAADTREVEHVSVLVSMTRKA</sequence>
<evidence type="ECO:0000313" key="6">
    <source>
        <dbReference type="Proteomes" id="UP001227230"/>
    </source>
</evidence>
<evidence type="ECO:0000313" key="5">
    <source>
        <dbReference type="EMBL" id="WJZ86226.1"/>
    </source>
</evidence>
<keyword evidence="6" id="KW-1185">Reference proteome</keyword>
<dbReference type="Proteomes" id="UP001227230">
    <property type="component" value="Chromosome 4"/>
</dbReference>